<evidence type="ECO:0000256" key="3">
    <source>
        <dbReference type="ARBA" id="ARBA00022741"/>
    </source>
</evidence>
<keyword evidence="4" id="KW-0067">ATP-binding</keyword>
<evidence type="ECO:0000256" key="2">
    <source>
        <dbReference type="ARBA" id="ARBA00022448"/>
    </source>
</evidence>
<dbReference type="SUPFAM" id="SSF52540">
    <property type="entry name" value="P-loop containing nucleoside triphosphate hydrolases"/>
    <property type="match status" value="1"/>
</dbReference>
<dbReference type="PROSITE" id="PS50893">
    <property type="entry name" value="ABC_TRANSPORTER_2"/>
    <property type="match status" value="1"/>
</dbReference>
<dbReference type="SMART" id="SM00382">
    <property type="entry name" value="AAA"/>
    <property type="match status" value="1"/>
</dbReference>
<dbReference type="InterPro" id="IPR050319">
    <property type="entry name" value="ABC_transp_ATP-bind"/>
</dbReference>
<keyword evidence="7" id="KW-1185">Reference proteome</keyword>
<dbReference type="Pfam" id="PF00005">
    <property type="entry name" value="ABC_tran"/>
    <property type="match status" value="1"/>
</dbReference>
<dbReference type="Proteomes" id="UP001165089">
    <property type="component" value="Unassembled WGS sequence"/>
</dbReference>
<feature type="domain" description="ABC transporter" evidence="5">
    <location>
        <begin position="2"/>
        <end position="209"/>
    </location>
</feature>
<evidence type="ECO:0000313" key="7">
    <source>
        <dbReference type="Proteomes" id="UP001165089"/>
    </source>
</evidence>
<evidence type="ECO:0000256" key="4">
    <source>
        <dbReference type="ARBA" id="ARBA00022840"/>
    </source>
</evidence>
<dbReference type="Gene3D" id="3.40.50.300">
    <property type="entry name" value="P-loop containing nucleotide triphosphate hydrolases"/>
    <property type="match status" value="1"/>
</dbReference>
<protein>
    <recommendedName>
        <fullName evidence="5">ABC transporter domain-containing protein</fullName>
    </recommendedName>
</protein>
<evidence type="ECO:0000259" key="5">
    <source>
        <dbReference type="PROSITE" id="PS50893"/>
    </source>
</evidence>
<name>A0ABQ5Q4I8_9BACT</name>
<dbReference type="PANTHER" id="PTHR43776:SF7">
    <property type="entry name" value="D,D-DIPEPTIDE TRANSPORT ATP-BINDING PROTEIN DDPF-RELATED"/>
    <property type="match status" value="1"/>
</dbReference>
<comment type="similarity">
    <text evidence="1">Belongs to the ABC transporter superfamily.</text>
</comment>
<keyword evidence="3" id="KW-0547">Nucleotide-binding</keyword>
<evidence type="ECO:0000256" key="1">
    <source>
        <dbReference type="ARBA" id="ARBA00005417"/>
    </source>
</evidence>
<keyword evidence="2" id="KW-0813">Transport</keyword>
<dbReference type="PANTHER" id="PTHR43776">
    <property type="entry name" value="TRANSPORT ATP-BINDING PROTEIN"/>
    <property type="match status" value="1"/>
</dbReference>
<gene>
    <name evidence="6" type="ORF">GETHPA_12020</name>
</gene>
<comment type="caution">
    <text evidence="6">The sequence shown here is derived from an EMBL/GenBank/DDBJ whole genome shotgun (WGS) entry which is preliminary data.</text>
</comment>
<dbReference type="InterPro" id="IPR003593">
    <property type="entry name" value="AAA+_ATPase"/>
</dbReference>
<reference evidence="6 7" key="1">
    <citation type="journal article" date="2023" name="Antonie Van Leeuwenhoek">
        <title>Mesoterricola silvestris gen. nov., sp. nov., Mesoterricola sediminis sp. nov., Geothrix oryzae sp. nov., Geothrix edaphica sp. nov., Geothrix rubra sp. nov., and Geothrix limicola sp. nov., six novel members of Acidobacteriota isolated from soils.</title>
        <authorList>
            <person name="Itoh H."/>
            <person name="Sugisawa Y."/>
            <person name="Mise K."/>
            <person name="Xu Z."/>
            <person name="Kuniyasu M."/>
            <person name="Ushijima N."/>
            <person name="Kawano K."/>
            <person name="Kobayashi E."/>
            <person name="Shiratori Y."/>
            <person name="Masuda Y."/>
            <person name="Senoo K."/>
        </authorList>
    </citation>
    <scope>NUCLEOTIDE SEQUENCE [LARGE SCALE GENOMIC DNA]</scope>
    <source>
        <strain evidence="6 7">Red803</strain>
    </source>
</reference>
<dbReference type="EMBL" id="BSDD01000002">
    <property type="protein sequence ID" value="GLH69669.1"/>
    <property type="molecule type" value="Genomic_DNA"/>
</dbReference>
<sequence>MVGESGAGKTTLLHLVLGLMGPTEGVVRLEGAPWSGVPERLRRPRRPRMQAVFQESHASLPPHRTGWEILAEPLEIQRRGTPATRRAAAARLAARVRFPETALDQQPGVWSGGLAQRLCLARALMLEPALLVLDEPFSALDPALAGHLLALLLEVKAAGTALLLSSHDLRLMGALCDRTLVLRKGAVLCQGGTGQLLSDPPHPHVRALLEAVPGLPASGPSGP</sequence>
<dbReference type="InterPro" id="IPR003439">
    <property type="entry name" value="ABC_transporter-like_ATP-bd"/>
</dbReference>
<evidence type="ECO:0000313" key="6">
    <source>
        <dbReference type="EMBL" id="GLH69669.1"/>
    </source>
</evidence>
<organism evidence="6 7">
    <name type="scientific">Geothrix rubra</name>
    <dbReference type="NCBI Taxonomy" id="2927977"/>
    <lineage>
        <taxon>Bacteria</taxon>
        <taxon>Pseudomonadati</taxon>
        <taxon>Acidobacteriota</taxon>
        <taxon>Holophagae</taxon>
        <taxon>Holophagales</taxon>
        <taxon>Holophagaceae</taxon>
        <taxon>Geothrix</taxon>
    </lineage>
</organism>
<accession>A0ABQ5Q4I8</accession>
<dbReference type="InterPro" id="IPR027417">
    <property type="entry name" value="P-loop_NTPase"/>
</dbReference>
<proteinExistence type="inferred from homology"/>